<dbReference type="EMBL" id="CP136891">
    <property type="protein sequence ID" value="WOK96758.1"/>
    <property type="molecule type" value="Genomic_DNA"/>
</dbReference>
<evidence type="ECO:0000256" key="1">
    <source>
        <dbReference type="SAM" id="MobiDB-lite"/>
    </source>
</evidence>
<sequence>MAKLLAMCLFLLILIPMVSCEVLPEEGTQYGLSQSNQKNAPVSAQGGARGRSTTSRACSSARSAAGSACASLQVSTGTSRSALATTTGRPREGGRSALKYDTGNGEAAVVILGFFVSALTISDLA</sequence>
<gene>
    <name evidence="3" type="ORF">Cni_G05465</name>
</gene>
<dbReference type="Proteomes" id="UP001327560">
    <property type="component" value="Chromosome 2"/>
</dbReference>
<proteinExistence type="predicted"/>
<organism evidence="3 4">
    <name type="scientific">Canna indica</name>
    <name type="common">Indian-shot</name>
    <dbReference type="NCBI Taxonomy" id="4628"/>
    <lineage>
        <taxon>Eukaryota</taxon>
        <taxon>Viridiplantae</taxon>
        <taxon>Streptophyta</taxon>
        <taxon>Embryophyta</taxon>
        <taxon>Tracheophyta</taxon>
        <taxon>Spermatophyta</taxon>
        <taxon>Magnoliopsida</taxon>
        <taxon>Liliopsida</taxon>
        <taxon>Zingiberales</taxon>
        <taxon>Cannaceae</taxon>
        <taxon>Canna</taxon>
    </lineage>
</organism>
<accession>A0AAQ3Q3S6</accession>
<feature type="region of interest" description="Disordered" evidence="1">
    <location>
        <begin position="31"/>
        <end position="59"/>
    </location>
</feature>
<evidence type="ECO:0000313" key="4">
    <source>
        <dbReference type="Proteomes" id="UP001327560"/>
    </source>
</evidence>
<keyword evidence="2" id="KW-0732">Signal</keyword>
<keyword evidence="4" id="KW-1185">Reference proteome</keyword>
<evidence type="ECO:0000256" key="2">
    <source>
        <dbReference type="SAM" id="SignalP"/>
    </source>
</evidence>
<reference evidence="3 4" key="1">
    <citation type="submission" date="2023-10" db="EMBL/GenBank/DDBJ databases">
        <title>Chromosome-scale genome assembly provides insights into flower coloration mechanisms of Canna indica.</title>
        <authorList>
            <person name="Li C."/>
        </authorList>
    </citation>
    <scope>NUCLEOTIDE SEQUENCE [LARGE SCALE GENOMIC DNA]</scope>
    <source>
        <tissue evidence="3">Flower</tissue>
    </source>
</reference>
<feature type="compositionally biased region" description="Low complexity" evidence="1">
    <location>
        <begin position="50"/>
        <end position="59"/>
    </location>
</feature>
<name>A0AAQ3Q3S6_9LILI</name>
<feature type="region of interest" description="Disordered" evidence="1">
    <location>
        <begin position="71"/>
        <end position="100"/>
    </location>
</feature>
<feature type="signal peptide" evidence="2">
    <location>
        <begin position="1"/>
        <end position="20"/>
    </location>
</feature>
<feature type="chain" id="PRO_5043028191" evidence="2">
    <location>
        <begin position="21"/>
        <end position="125"/>
    </location>
</feature>
<evidence type="ECO:0000313" key="3">
    <source>
        <dbReference type="EMBL" id="WOK96758.1"/>
    </source>
</evidence>
<dbReference type="AlphaFoldDB" id="A0AAQ3Q3S6"/>
<feature type="compositionally biased region" description="Polar residues" evidence="1">
    <location>
        <begin position="31"/>
        <end position="42"/>
    </location>
</feature>
<protein>
    <submittedName>
        <fullName evidence="3">Uncharacterized protein</fullName>
    </submittedName>
</protein>
<feature type="compositionally biased region" description="Polar residues" evidence="1">
    <location>
        <begin position="72"/>
        <end position="88"/>
    </location>
</feature>